<dbReference type="PANTHER" id="PTHR43433:SF5">
    <property type="entry name" value="AB HYDROLASE-1 DOMAIN-CONTAINING PROTEIN"/>
    <property type="match status" value="1"/>
</dbReference>
<dbReference type="Pfam" id="PF00561">
    <property type="entry name" value="Abhydrolase_1"/>
    <property type="match status" value="1"/>
</dbReference>
<dbReference type="STRING" id="1380566.A0A179FPA9"/>
<reference evidence="2 3" key="1">
    <citation type="journal article" date="2016" name="PLoS Pathog.">
        <title>Biosynthesis of antibiotic leucinostatins in bio-control fungus Purpureocillium lilacinum and their inhibition on phytophthora revealed by genome mining.</title>
        <authorList>
            <person name="Wang G."/>
            <person name="Liu Z."/>
            <person name="Lin R."/>
            <person name="Li E."/>
            <person name="Mao Z."/>
            <person name="Ling J."/>
            <person name="Yang Y."/>
            <person name="Yin W.B."/>
            <person name="Xie B."/>
        </authorList>
    </citation>
    <scope>NUCLEOTIDE SEQUENCE [LARGE SCALE GENOMIC DNA]</scope>
    <source>
        <strain evidence="2">170</strain>
    </source>
</reference>
<sequence>MATFETAQDQYVNVGGTRFAYRRLGRTYGVPLVLLMHFRGTMDHWDPALINPLAARRPVVLIDNSGVGRSEGEVAKTFAGWAANYINVMEALGIRRADVMGFSMGGCVAQMVALNAPKLVRSLILCGTIPSTGHGVTTAPLGPFNQLKAAVTAEEQRKAFLDSFFHTSERSQAAGMAAWDRIVDARSNRSDYVDAQNAHRQAVSFAKFMDPKQARDASYDRFHELQLPVLIANGCNDLLLPTENSILMWKKLSHANAQLHLYPDSGHGFLFQYARSFSQLINDFLDTTAEQASRL</sequence>
<dbReference type="GeneID" id="28856187"/>
<dbReference type="KEGG" id="pchm:VFPPC_14424"/>
<proteinExistence type="predicted"/>
<keyword evidence="3" id="KW-1185">Reference proteome</keyword>
<dbReference type="Proteomes" id="UP000078397">
    <property type="component" value="Unassembled WGS sequence"/>
</dbReference>
<dbReference type="Gene3D" id="3.40.50.1820">
    <property type="entry name" value="alpha/beta hydrolase"/>
    <property type="match status" value="1"/>
</dbReference>
<dbReference type="OrthoDB" id="8119704at2759"/>
<dbReference type="AlphaFoldDB" id="A0A179FPA9"/>
<comment type="caution">
    <text evidence="2">The sequence shown here is derived from an EMBL/GenBank/DDBJ whole genome shotgun (WGS) entry which is preliminary data.</text>
</comment>
<evidence type="ECO:0000313" key="2">
    <source>
        <dbReference type="EMBL" id="OAQ67070.1"/>
    </source>
</evidence>
<dbReference type="PANTHER" id="PTHR43433">
    <property type="entry name" value="HYDROLASE, ALPHA/BETA FOLD FAMILY PROTEIN"/>
    <property type="match status" value="1"/>
</dbReference>
<feature type="domain" description="AB hydrolase-1" evidence="1">
    <location>
        <begin position="38"/>
        <end position="271"/>
    </location>
</feature>
<dbReference type="InterPro" id="IPR000073">
    <property type="entry name" value="AB_hydrolase_1"/>
</dbReference>
<gene>
    <name evidence="2" type="ORF">VFPPC_14424</name>
</gene>
<dbReference type="GO" id="GO:0016787">
    <property type="term" value="F:hydrolase activity"/>
    <property type="evidence" value="ECO:0007669"/>
    <property type="project" value="UniProtKB-KW"/>
</dbReference>
<name>A0A179FPA9_METCM</name>
<evidence type="ECO:0000259" key="1">
    <source>
        <dbReference type="Pfam" id="PF00561"/>
    </source>
</evidence>
<accession>A0A179FPA9</accession>
<dbReference type="RefSeq" id="XP_018144157.1">
    <property type="nucleotide sequence ID" value="XM_018292193.1"/>
</dbReference>
<evidence type="ECO:0000313" key="3">
    <source>
        <dbReference type="Proteomes" id="UP000078397"/>
    </source>
</evidence>
<dbReference type="InterPro" id="IPR029058">
    <property type="entry name" value="AB_hydrolase_fold"/>
</dbReference>
<dbReference type="EMBL" id="LSBJ02000004">
    <property type="protein sequence ID" value="OAQ67070.1"/>
    <property type="molecule type" value="Genomic_DNA"/>
</dbReference>
<dbReference type="InterPro" id="IPR050471">
    <property type="entry name" value="AB_hydrolase"/>
</dbReference>
<dbReference type="SUPFAM" id="SSF53474">
    <property type="entry name" value="alpha/beta-Hydrolases"/>
    <property type="match status" value="1"/>
</dbReference>
<protein>
    <submittedName>
        <fullName evidence="2">Alpha/beta-hydrolase</fullName>
    </submittedName>
</protein>
<organism evidence="2 3">
    <name type="scientific">Pochonia chlamydosporia 170</name>
    <dbReference type="NCBI Taxonomy" id="1380566"/>
    <lineage>
        <taxon>Eukaryota</taxon>
        <taxon>Fungi</taxon>
        <taxon>Dikarya</taxon>
        <taxon>Ascomycota</taxon>
        <taxon>Pezizomycotina</taxon>
        <taxon>Sordariomycetes</taxon>
        <taxon>Hypocreomycetidae</taxon>
        <taxon>Hypocreales</taxon>
        <taxon>Clavicipitaceae</taxon>
        <taxon>Pochonia</taxon>
    </lineage>
</organism>